<keyword evidence="3" id="KW-1185">Reference proteome</keyword>
<feature type="compositionally biased region" description="Polar residues" evidence="1">
    <location>
        <begin position="68"/>
        <end position="79"/>
    </location>
</feature>
<dbReference type="AlphaFoldDB" id="A0AA35VUR7"/>
<proteinExistence type="predicted"/>
<dbReference type="Proteomes" id="UP001177003">
    <property type="component" value="Chromosome 1"/>
</dbReference>
<name>A0AA35VUR7_LACSI</name>
<protein>
    <submittedName>
        <fullName evidence="2">Uncharacterized protein</fullName>
    </submittedName>
</protein>
<sequence>MLGHLFLSRIRNLSLDCYKWNVKELTIVEALRVRRTNGGKHNYRIPEVVCATPKLKFPLDDWRFIPDGTSNRFPSLPTSRSHRRTTGDDNEFQQPPTFGHHSRSCR</sequence>
<gene>
    <name evidence="2" type="ORF">LSALG_LOCUS8820</name>
</gene>
<evidence type="ECO:0000256" key="1">
    <source>
        <dbReference type="SAM" id="MobiDB-lite"/>
    </source>
</evidence>
<accession>A0AA35VUR7</accession>
<evidence type="ECO:0000313" key="2">
    <source>
        <dbReference type="EMBL" id="CAI9268392.1"/>
    </source>
</evidence>
<organism evidence="2 3">
    <name type="scientific">Lactuca saligna</name>
    <name type="common">Willowleaf lettuce</name>
    <dbReference type="NCBI Taxonomy" id="75948"/>
    <lineage>
        <taxon>Eukaryota</taxon>
        <taxon>Viridiplantae</taxon>
        <taxon>Streptophyta</taxon>
        <taxon>Embryophyta</taxon>
        <taxon>Tracheophyta</taxon>
        <taxon>Spermatophyta</taxon>
        <taxon>Magnoliopsida</taxon>
        <taxon>eudicotyledons</taxon>
        <taxon>Gunneridae</taxon>
        <taxon>Pentapetalae</taxon>
        <taxon>asterids</taxon>
        <taxon>campanulids</taxon>
        <taxon>Asterales</taxon>
        <taxon>Asteraceae</taxon>
        <taxon>Cichorioideae</taxon>
        <taxon>Cichorieae</taxon>
        <taxon>Lactucinae</taxon>
        <taxon>Lactuca</taxon>
    </lineage>
</organism>
<evidence type="ECO:0000313" key="3">
    <source>
        <dbReference type="Proteomes" id="UP001177003"/>
    </source>
</evidence>
<reference evidence="2" key="1">
    <citation type="submission" date="2023-04" db="EMBL/GenBank/DDBJ databases">
        <authorList>
            <person name="Vijverberg K."/>
            <person name="Xiong W."/>
            <person name="Schranz E."/>
        </authorList>
    </citation>
    <scope>NUCLEOTIDE SEQUENCE</scope>
</reference>
<feature type="region of interest" description="Disordered" evidence="1">
    <location>
        <begin position="66"/>
        <end position="106"/>
    </location>
</feature>
<dbReference type="EMBL" id="OX465077">
    <property type="protein sequence ID" value="CAI9268392.1"/>
    <property type="molecule type" value="Genomic_DNA"/>
</dbReference>